<dbReference type="AlphaFoldDB" id="A0A6A6ABK0"/>
<organism evidence="1 2">
    <name type="scientific">Dothidotthia symphoricarpi CBS 119687</name>
    <dbReference type="NCBI Taxonomy" id="1392245"/>
    <lineage>
        <taxon>Eukaryota</taxon>
        <taxon>Fungi</taxon>
        <taxon>Dikarya</taxon>
        <taxon>Ascomycota</taxon>
        <taxon>Pezizomycotina</taxon>
        <taxon>Dothideomycetes</taxon>
        <taxon>Pleosporomycetidae</taxon>
        <taxon>Pleosporales</taxon>
        <taxon>Dothidotthiaceae</taxon>
        <taxon>Dothidotthia</taxon>
    </lineage>
</organism>
<name>A0A6A6ABK0_9PLEO</name>
<sequence length="322" mass="37096">MDPFQFGIQTGEISLQQLLTLPNHERKAIIEQGLFIDIYLGNTRVYKRTSKTLLFAFCSDIGRFLEPLSDRFIVRLPHGLSNSLTVKLAVLYMEQYLLNHKVRSAPWKIRRDIAPYVCLAELFAFIGMAEASRKLETAILRRFREVPLRIEQIRAIWGREDGLHPSRYAKIMADNVFTFLCVPKMEFFAKEHDIEPAESYEKEVKRKLECLAKTYPQSTRRAIDSAWRDTSLLERVLDAPANVLLKQLVWTANTLSTATPRDPAEWIEIAVMMGRVASHPHPTTIRKIVLRERTDLESDEETELGTWGLMGYGEKRKGRVGC</sequence>
<evidence type="ECO:0000313" key="1">
    <source>
        <dbReference type="EMBL" id="KAF2128956.1"/>
    </source>
</evidence>
<reference evidence="1" key="1">
    <citation type="journal article" date="2020" name="Stud. Mycol.">
        <title>101 Dothideomycetes genomes: a test case for predicting lifestyles and emergence of pathogens.</title>
        <authorList>
            <person name="Haridas S."/>
            <person name="Albert R."/>
            <person name="Binder M."/>
            <person name="Bloem J."/>
            <person name="Labutti K."/>
            <person name="Salamov A."/>
            <person name="Andreopoulos B."/>
            <person name="Baker S."/>
            <person name="Barry K."/>
            <person name="Bills G."/>
            <person name="Bluhm B."/>
            <person name="Cannon C."/>
            <person name="Castanera R."/>
            <person name="Culley D."/>
            <person name="Daum C."/>
            <person name="Ezra D."/>
            <person name="Gonzalez J."/>
            <person name="Henrissat B."/>
            <person name="Kuo A."/>
            <person name="Liang C."/>
            <person name="Lipzen A."/>
            <person name="Lutzoni F."/>
            <person name="Magnuson J."/>
            <person name="Mondo S."/>
            <person name="Nolan M."/>
            <person name="Ohm R."/>
            <person name="Pangilinan J."/>
            <person name="Park H.-J."/>
            <person name="Ramirez L."/>
            <person name="Alfaro M."/>
            <person name="Sun H."/>
            <person name="Tritt A."/>
            <person name="Yoshinaga Y."/>
            <person name="Zwiers L.-H."/>
            <person name="Turgeon B."/>
            <person name="Goodwin S."/>
            <person name="Spatafora J."/>
            <person name="Crous P."/>
            <person name="Grigoriev I."/>
        </authorList>
    </citation>
    <scope>NUCLEOTIDE SEQUENCE</scope>
    <source>
        <strain evidence="1">CBS 119687</strain>
    </source>
</reference>
<proteinExistence type="predicted"/>
<protein>
    <submittedName>
        <fullName evidence="1">Uncharacterized protein</fullName>
    </submittedName>
</protein>
<dbReference type="EMBL" id="ML977507">
    <property type="protein sequence ID" value="KAF2128956.1"/>
    <property type="molecule type" value="Genomic_DNA"/>
</dbReference>
<dbReference type="OrthoDB" id="3766683at2759"/>
<keyword evidence="2" id="KW-1185">Reference proteome</keyword>
<accession>A0A6A6ABK0</accession>
<dbReference type="GeneID" id="54410079"/>
<dbReference type="RefSeq" id="XP_033523345.1">
    <property type="nucleotide sequence ID" value="XM_033669647.1"/>
</dbReference>
<evidence type="ECO:0000313" key="2">
    <source>
        <dbReference type="Proteomes" id="UP000799771"/>
    </source>
</evidence>
<gene>
    <name evidence="1" type="ORF">P153DRAFT_376285</name>
</gene>
<dbReference type="Proteomes" id="UP000799771">
    <property type="component" value="Unassembled WGS sequence"/>
</dbReference>